<feature type="transmembrane region" description="Helical" evidence="1">
    <location>
        <begin position="6"/>
        <end position="27"/>
    </location>
</feature>
<dbReference type="AlphaFoldDB" id="A0A1A8GA80"/>
<gene>
    <name evidence="2" type="primary">Nfu_g_1_014265</name>
</gene>
<sequence length="32" mass="3584">PFRTELVYITAAGSALFLISTSNANWYTHTHT</sequence>
<organism evidence="2">
    <name type="scientific">Nothobranchius korthausae</name>
    <dbReference type="NCBI Taxonomy" id="1143690"/>
    <lineage>
        <taxon>Eukaryota</taxon>
        <taxon>Metazoa</taxon>
        <taxon>Chordata</taxon>
        <taxon>Craniata</taxon>
        <taxon>Vertebrata</taxon>
        <taxon>Euteleostomi</taxon>
        <taxon>Actinopterygii</taxon>
        <taxon>Neopterygii</taxon>
        <taxon>Teleostei</taxon>
        <taxon>Neoteleostei</taxon>
        <taxon>Acanthomorphata</taxon>
        <taxon>Ovalentaria</taxon>
        <taxon>Atherinomorphae</taxon>
        <taxon>Cyprinodontiformes</taxon>
        <taxon>Nothobranchiidae</taxon>
        <taxon>Nothobranchius</taxon>
    </lineage>
</organism>
<keyword evidence="1" id="KW-0812">Transmembrane</keyword>
<evidence type="ECO:0000313" key="2">
    <source>
        <dbReference type="EMBL" id="SBQ67983.1"/>
    </source>
</evidence>
<name>A0A1A8GA80_9TELE</name>
<accession>A0A1A8GA80</accession>
<protein>
    <submittedName>
        <fullName evidence="2">Uncharacterized protein</fullName>
    </submittedName>
</protein>
<proteinExistence type="predicted"/>
<reference evidence="2" key="1">
    <citation type="submission" date="2016-05" db="EMBL/GenBank/DDBJ databases">
        <authorList>
            <person name="Lavstsen T."/>
            <person name="Jespersen J.S."/>
        </authorList>
    </citation>
    <scope>NUCLEOTIDE SEQUENCE</scope>
    <source>
        <tissue evidence="2">Brain</tissue>
    </source>
</reference>
<keyword evidence="1" id="KW-0472">Membrane</keyword>
<evidence type="ECO:0000256" key="1">
    <source>
        <dbReference type="SAM" id="Phobius"/>
    </source>
</evidence>
<reference evidence="2" key="2">
    <citation type="submission" date="2016-06" db="EMBL/GenBank/DDBJ databases">
        <title>The genome of a short-lived fish provides insights into sex chromosome evolution and the genetic control of aging.</title>
        <authorList>
            <person name="Reichwald K."/>
            <person name="Felder M."/>
            <person name="Petzold A."/>
            <person name="Koch P."/>
            <person name="Groth M."/>
            <person name="Platzer M."/>
        </authorList>
    </citation>
    <scope>NUCLEOTIDE SEQUENCE</scope>
    <source>
        <tissue evidence="2">Brain</tissue>
    </source>
</reference>
<feature type="non-terminal residue" evidence="2">
    <location>
        <position position="32"/>
    </location>
</feature>
<dbReference type="EMBL" id="HAEB01021456">
    <property type="protein sequence ID" value="SBQ67983.1"/>
    <property type="molecule type" value="Transcribed_RNA"/>
</dbReference>
<feature type="non-terminal residue" evidence="2">
    <location>
        <position position="1"/>
    </location>
</feature>
<keyword evidence="1" id="KW-1133">Transmembrane helix</keyword>